<feature type="repeat" description="WD" evidence="3">
    <location>
        <begin position="1133"/>
        <end position="1167"/>
    </location>
</feature>
<name>A0ABP9K1R0_9NOCA</name>
<keyword evidence="5" id="KW-1133">Transmembrane helix</keyword>
<dbReference type="Gene3D" id="2.130.10.10">
    <property type="entry name" value="YVTN repeat-like/Quinoprotein amine dehydrogenase"/>
    <property type="match status" value="5"/>
</dbReference>
<feature type="region of interest" description="Disordered" evidence="4">
    <location>
        <begin position="1"/>
        <end position="23"/>
    </location>
</feature>
<feature type="compositionally biased region" description="Basic and acidic residues" evidence="4">
    <location>
        <begin position="11"/>
        <end position="21"/>
    </location>
</feature>
<keyword evidence="2" id="KW-0677">Repeat</keyword>
<dbReference type="EMBL" id="BAABJM010000001">
    <property type="protein sequence ID" value="GAA5047770.1"/>
    <property type="molecule type" value="Genomic_DNA"/>
</dbReference>
<feature type="compositionally biased region" description="Acidic residues" evidence="4">
    <location>
        <begin position="1"/>
        <end position="10"/>
    </location>
</feature>
<feature type="repeat" description="WD" evidence="3">
    <location>
        <begin position="1089"/>
        <end position="1130"/>
    </location>
</feature>
<evidence type="ECO:0000313" key="7">
    <source>
        <dbReference type="EMBL" id="GAA5047770.1"/>
    </source>
</evidence>
<feature type="repeat" description="WD" evidence="3">
    <location>
        <begin position="1013"/>
        <end position="1037"/>
    </location>
</feature>
<feature type="repeat" description="WD" evidence="3">
    <location>
        <begin position="1046"/>
        <end position="1079"/>
    </location>
</feature>
<feature type="transmembrane region" description="Helical" evidence="5">
    <location>
        <begin position="527"/>
        <end position="551"/>
    </location>
</feature>
<keyword evidence="1 3" id="KW-0853">WD repeat</keyword>
<dbReference type="PANTHER" id="PTHR22847:SF637">
    <property type="entry name" value="WD REPEAT DOMAIN 5B"/>
    <property type="match status" value="1"/>
</dbReference>
<dbReference type="SUPFAM" id="SSF50978">
    <property type="entry name" value="WD40 repeat-like"/>
    <property type="match status" value="1"/>
</dbReference>
<dbReference type="InterPro" id="IPR049052">
    <property type="entry name" value="nSTAND1"/>
</dbReference>
<gene>
    <name evidence="7" type="ORF">GCM10023318_14700</name>
</gene>
<dbReference type="SMART" id="SM00320">
    <property type="entry name" value="WD40"/>
    <property type="match status" value="14"/>
</dbReference>
<dbReference type="PRINTS" id="PR00320">
    <property type="entry name" value="GPROTEINBRPT"/>
</dbReference>
<feature type="domain" description="Novel STAND NTPase 1" evidence="6">
    <location>
        <begin position="61"/>
        <end position="474"/>
    </location>
</feature>
<feature type="repeat" description="WD" evidence="3">
    <location>
        <begin position="969"/>
        <end position="1000"/>
    </location>
</feature>
<dbReference type="PROSITE" id="PS00678">
    <property type="entry name" value="WD_REPEATS_1"/>
    <property type="match status" value="7"/>
</dbReference>
<dbReference type="RefSeq" id="WP_345494283.1">
    <property type="nucleotide sequence ID" value="NZ_BAABJM010000001.1"/>
</dbReference>
<dbReference type="InterPro" id="IPR001680">
    <property type="entry name" value="WD40_rpt"/>
</dbReference>
<organism evidence="7 8">
    <name type="scientific">Nocardia callitridis</name>
    <dbReference type="NCBI Taxonomy" id="648753"/>
    <lineage>
        <taxon>Bacteria</taxon>
        <taxon>Bacillati</taxon>
        <taxon>Actinomycetota</taxon>
        <taxon>Actinomycetes</taxon>
        <taxon>Mycobacteriales</taxon>
        <taxon>Nocardiaceae</taxon>
        <taxon>Nocardia</taxon>
    </lineage>
</organism>
<evidence type="ECO:0000256" key="2">
    <source>
        <dbReference type="ARBA" id="ARBA00022737"/>
    </source>
</evidence>
<dbReference type="PROSITE" id="PS50082">
    <property type="entry name" value="WD_REPEATS_2"/>
    <property type="match status" value="9"/>
</dbReference>
<feature type="repeat" description="WD" evidence="3">
    <location>
        <begin position="696"/>
        <end position="736"/>
    </location>
</feature>
<evidence type="ECO:0000313" key="8">
    <source>
        <dbReference type="Proteomes" id="UP001500603"/>
    </source>
</evidence>
<evidence type="ECO:0000256" key="3">
    <source>
        <dbReference type="PROSITE-ProRule" id="PRU00221"/>
    </source>
</evidence>
<feature type="repeat" description="WD" evidence="3">
    <location>
        <begin position="781"/>
        <end position="822"/>
    </location>
</feature>
<reference evidence="8" key="1">
    <citation type="journal article" date="2019" name="Int. J. Syst. Evol. Microbiol.">
        <title>The Global Catalogue of Microorganisms (GCM) 10K type strain sequencing project: providing services to taxonomists for standard genome sequencing and annotation.</title>
        <authorList>
            <consortium name="The Broad Institute Genomics Platform"/>
            <consortium name="The Broad Institute Genome Sequencing Center for Infectious Disease"/>
            <person name="Wu L."/>
            <person name="Ma J."/>
        </authorList>
    </citation>
    <scope>NUCLEOTIDE SEQUENCE [LARGE SCALE GENOMIC DNA]</scope>
    <source>
        <strain evidence="8">JCM 18298</strain>
    </source>
</reference>
<dbReference type="CDD" id="cd00200">
    <property type="entry name" value="WD40"/>
    <property type="match status" value="2"/>
</dbReference>
<accession>A0ABP9K1R0</accession>
<dbReference type="Pfam" id="PF20703">
    <property type="entry name" value="nSTAND1"/>
    <property type="match status" value="1"/>
</dbReference>
<comment type="caution">
    <text evidence="7">The sequence shown here is derived from an EMBL/GenBank/DDBJ whole genome shotgun (WGS) entry which is preliminary data.</text>
</comment>
<dbReference type="PROSITE" id="PS50294">
    <property type="entry name" value="WD_REPEATS_REGION"/>
    <property type="match status" value="6"/>
</dbReference>
<dbReference type="InterPro" id="IPR027417">
    <property type="entry name" value="P-loop_NTPase"/>
</dbReference>
<dbReference type="PANTHER" id="PTHR22847">
    <property type="entry name" value="WD40 REPEAT PROTEIN"/>
    <property type="match status" value="1"/>
</dbReference>
<dbReference type="Pfam" id="PF00400">
    <property type="entry name" value="WD40"/>
    <property type="match status" value="10"/>
</dbReference>
<protein>
    <recommendedName>
        <fullName evidence="6">Novel STAND NTPase 1 domain-containing protein</fullName>
    </recommendedName>
</protein>
<sequence length="1246" mass="133024">MATDSADDERDEHGRAVDARAARGVQVGDHNTQVIYSYHGTWTDGVAPAPLVGVGGEVESPYRGLGWFSERDAPFFFGRDTVIDEVLQRLSLRVEQPDILMVSGVSGAGKSSLVHAGVLPRVRGQGLLAAPSAHSWPRLVLTPGHAPLDELALSFARVSGSDAAAVRRELRADPTGFAVQAAQAAHTVPASNNGPRGLLLVVDQFEQIFTQCEDEVQRRAFITALHAAATAGNADAVVLVVLVVRADFGDRCADYEPLTEAVQHRYLVTAMTERQLRMAITEPAKQAGARVDDDLAQQLLRETHSRTEDSSITSAAGVLPLLSYAMDRTWRLRAGDTLTVADYDRSGGLEKAVAESAQRAYESLDDRRRHLARRIFTRLVISGADGVETADRVHRDTLVWEGIDVADVDAVLAAFTDERLLTVGAKTVEISHEVLLSKWPLLRDTWLAETQENRAVCARVRVAAAEWERGGRDPAHLYSGSVLDNAVTTAAAVAADPARYPPLGVTETEFLAAGTRASRRRTVQRRAALGVLIFLVVALAAAALVAVRIGVDLADQRNQAVASELVSSRDRLASSDPFGSRVSALAAGRIDPSAKTRHGMLTAVGNPAVARIAHDGLLTSTALSADGNTLVTGDLDGPVELRDMASNQPLGEPFIARNGPAWSLALSADGSTLAIGGDGTVELWDVPEHRLLAEPFGDHDGPVWSVALSKDGKTLATGDDGSVRLWDAESHERLGELLAGNTDGTNGMAFSPDGTTFAAGASDGTIHLWDVEHRTPADTPLVGSDKSVRSVAFGPDGKTLVSSGRDNEARLWDVKGRKLLRDPLKAGRPVDSVAFSPDGKTVAIATSAGVDQVDSEIVLFDVENNRQLGRPLTGHSGAVDTMTFGPDSNSLVSGSEDNSVRVWDVSGRRPGSEQIIAKDAKASETALSRDSRTLAVGAGEGALRLWDVEHNRPRGELITAYRDLSPRPLVFSPDGRTLAVGTEEGVLRLWDVRNNRPRGAPTTAYRTLSPQPVVFSPDGNTVAIGTADDTVQLWDVEHDQPRGDPITARNGTVMSIAFHPNGNVLAIGGDSTVQLWDLEAHGALGKPLPIHNSGSVFSMEFSPDGKTLATGTLNSTVQLWDVENQRSRGEPLNSNENFSVGVMAFSHDGETLATSTTDRTVQLWDVEGNGPIGEPLTSPGGRVGAVAFGPEDDTLVDATRVSEVSLWDVGFTGNPAQSLCAVTPNWFTEDKWNEYVPAELAYRKLC</sequence>
<evidence type="ECO:0000256" key="1">
    <source>
        <dbReference type="ARBA" id="ARBA00022574"/>
    </source>
</evidence>
<dbReference type="SUPFAM" id="SSF82171">
    <property type="entry name" value="DPP6 N-terminal domain-like"/>
    <property type="match status" value="1"/>
</dbReference>
<dbReference type="Proteomes" id="UP001500603">
    <property type="component" value="Unassembled WGS sequence"/>
</dbReference>
<dbReference type="InterPro" id="IPR019775">
    <property type="entry name" value="WD40_repeat_CS"/>
</dbReference>
<dbReference type="InterPro" id="IPR036322">
    <property type="entry name" value="WD40_repeat_dom_sf"/>
</dbReference>
<dbReference type="SUPFAM" id="SSF52540">
    <property type="entry name" value="P-loop containing nucleoside triphosphate hydrolases"/>
    <property type="match status" value="1"/>
</dbReference>
<dbReference type="InterPro" id="IPR020472">
    <property type="entry name" value="WD40_PAC1"/>
</dbReference>
<keyword evidence="8" id="KW-1185">Reference proteome</keyword>
<dbReference type="InterPro" id="IPR015943">
    <property type="entry name" value="WD40/YVTN_repeat-like_dom_sf"/>
</dbReference>
<evidence type="ECO:0000256" key="5">
    <source>
        <dbReference type="SAM" id="Phobius"/>
    </source>
</evidence>
<evidence type="ECO:0000259" key="6">
    <source>
        <dbReference type="Pfam" id="PF20703"/>
    </source>
</evidence>
<keyword evidence="5" id="KW-0812">Transmembrane</keyword>
<feature type="repeat" description="WD" evidence="3">
    <location>
        <begin position="738"/>
        <end position="779"/>
    </location>
</feature>
<evidence type="ECO:0000256" key="4">
    <source>
        <dbReference type="SAM" id="MobiDB-lite"/>
    </source>
</evidence>
<keyword evidence="5" id="KW-0472">Membrane</keyword>
<proteinExistence type="predicted"/>
<feature type="repeat" description="WD" evidence="3">
    <location>
        <begin position="872"/>
        <end position="906"/>
    </location>
</feature>